<comment type="caution">
    <text evidence="1">The sequence shown here is derived from an EMBL/GenBank/DDBJ whole genome shotgun (WGS) entry which is preliminary data.</text>
</comment>
<accession>A0AAV7F1N4</accession>
<dbReference type="Proteomes" id="UP000825729">
    <property type="component" value="Unassembled WGS sequence"/>
</dbReference>
<proteinExistence type="predicted"/>
<dbReference type="EMBL" id="JAINDJ010000003">
    <property type="protein sequence ID" value="KAG9454958.1"/>
    <property type="molecule type" value="Genomic_DNA"/>
</dbReference>
<evidence type="ECO:0000313" key="2">
    <source>
        <dbReference type="Proteomes" id="UP000825729"/>
    </source>
</evidence>
<evidence type="ECO:0000313" key="1">
    <source>
        <dbReference type="EMBL" id="KAG9454958.1"/>
    </source>
</evidence>
<organism evidence="1 2">
    <name type="scientific">Aristolochia fimbriata</name>
    <name type="common">White veined hardy Dutchman's pipe vine</name>
    <dbReference type="NCBI Taxonomy" id="158543"/>
    <lineage>
        <taxon>Eukaryota</taxon>
        <taxon>Viridiplantae</taxon>
        <taxon>Streptophyta</taxon>
        <taxon>Embryophyta</taxon>
        <taxon>Tracheophyta</taxon>
        <taxon>Spermatophyta</taxon>
        <taxon>Magnoliopsida</taxon>
        <taxon>Magnoliidae</taxon>
        <taxon>Piperales</taxon>
        <taxon>Aristolochiaceae</taxon>
        <taxon>Aristolochia</taxon>
    </lineage>
</organism>
<protein>
    <submittedName>
        <fullName evidence="1">Uncharacterized protein</fullName>
    </submittedName>
</protein>
<sequence>MIHWKGTSPVQTRSNHLLKQFCTGIKSHAPPSFSQTSATITVLIRTVLIICSSGFTKVILNDLLAAKSVSSSVLLFRRNVITEKQAPGQNNVAQVCNILQYRDGWKKAKTEHPRVGSHEIIEGIVSVPKTEPIIELGLSGPVKTESAKRWMERWGVSVDSVPLSWAGRNGGLNIDKMKIH</sequence>
<reference evidence="1 2" key="1">
    <citation type="submission" date="2021-07" db="EMBL/GenBank/DDBJ databases">
        <title>The Aristolochia fimbriata genome: insights into angiosperm evolution, floral development and chemical biosynthesis.</title>
        <authorList>
            <person name="Jiao Y."/>
        </authorList>
    </citation>
    <scope>NUCLEOTIDE SEQUENCE [LARGE SCALE GENOMIC DNA]</scope>
    <source>
        <strain evidence="1">IBCAS-2021</strain>
        <tissue evidence="1">Leaf</tissue>
    </source>
</reference>
<dbReference type="AlphaFoldDB" id="A0AAV7F1N4"/>
<gene>
    <name evidence="1" type="ORF">H6P81_007862</name>
</gene>
<keyword evidence="2" id="KW-1185">Reference proteome</keyword>
<name>A0AAV7F1N4_ARIFI</name>